<feature type="transmembrane region" description="Helical" evidence="8">
    <location>
        <begin position="98"/>
        <end position="123"/>
    </location>
</feature>
<keyword evidence="2" id="KW-0813">Transport</keyword>
<sequence>MSVQELDLNSTEAAVAPRRQIALSAVIRDFGLVAAVLALVVSLSIASPNFLSVDNFMNILNQNAYVAITAFGATLVIIAGGFDLSVGAIYAFTGVASAWLALHVGTPAALALVVLAGAAFGCANGLASRLLRAHPFLVTLATGVIISGFSVGISGGFLINASDVAGFTTIGTTAVAGIPSPVVIMIVVGIALTFLLRSTAYGRYVYAVGANPRAARVSGVRVGAVIVTTFVVSGVCAALAGLAEVTKSGVGQADASGASGLALGAIAAVIVGGTSIKGGQGAIWRTAVGVLLLALVQNGLNLLNAAPHYRDIISGLVMIVAVGLNALASDARS</sequence>
<name>A0A7W4VXG5_9ACTN</name>
<feature type="transmembrane region" description="Helical" evidence="8">
    <location>
        <begin position="135"/>
        <end position="158"/>
    </location>
</feature>
<dbReference type="GO" id="GO:0022857">
    <property type="term" value="F:transmembrane transporter activity"/>
    <property type="evidence" value="ECO:0007669"/>
    <property type="project" value="InterPro"/>
</dbReference>
<evidence type="ECO:0000313" key="9">
    <source>
        <dbReference type="EMBL" id="MBB3043154.1"/>
    </source>
</evidence>
<dbReference type="EMBL" id="JACHWR010000002">
    <property type="protein sequence ID" value="MBB3043154.1"/>
    <property type="molecule type" value="Genomic_DNA"/>
</dbReference>
<feature type="transmembrane region" description="Helical" evidence="8">
    <location>
        <begin position="312"/>
        <end position="328"/>
    </location>
</feature>
<keyword evidence="7 8" id="KW-0472">Membrane</keyword>
<feature type="transmembrane region" description="Helical" evidence="8">
    <location>
        <begin position="178"/>
        <end position="196"/>
    </location>
</feature>
<keyword evidence="10" id="KW-1185">Reference proteome</keyword>
<dbReference type="PANTHER" id="PTHR32196">
    <property type="entry name" value="ABC TRANSPORTER PERMEASE PROTEIN YPHD-RELATED-RELATED"/>
    <property type="match status" value="1"/>
</dbReference>
<comment type="subcellular location">
    <subcellularLocation>
        <location evidence="1">Cell membrane</location>
        <topology evidence="1">Multi-pass membrane protein</topology>
    </subcellularLocation>
</comment>
<protein>
    <submittedName>
        <fullName evidence="9">Ribose transport system permease protein</fullName>
    </submittedName>
</protein>
<dbReference type="RefSeq" id="WP_183593040.1">
    <property type="nucleotide sequence ID" value="NZ_JACHWR010000002.1"/>
</dbReference>
<keyword evidence="4" id="KW-0997">Cell inner membrane</keyword>
<feature type="transmembrane region" description="Helical" evidence="8">
    <location>
        <begin position="64"/>
        <end position="92"/>
    </location>
</feature>
<evidence type="ECO:0000256" key="7">
    <source>
        <dbReference type="ARBA" id="ARBA00023136"/>
    </source>
</evidence>
<feature type="transmembrane region" description="Helical" evidence="8">
    <location>
        <begin position="282"/>
        <end position="300"/>
    </location>
</feature>
<feature type="transmembrane region" description="Helical" evidence="8">
    <location>
        <begin position="255"/>
        <end position="275"/>
    </location>
</feature>
<gene>
    <name evidence="9" type="ORF">FHU40_002972</name>
</gene>
<evidence type="ECO:0000256" key="3">
    <source>
        <dbReference type="ARBA" id="ARBA00022475"/>
    </source>
</evidence>
<evidence type="ECO:0000256" key="1">
    <source>
        <dbReference type="ARBA" id="ARBA00004651"/>
    </source>
</evidence>
<evidence type="ECO:0000256" key="6">
    <source>
        <dbReference type="ARBA" id="ARBA00022989"/>
    </source>
</evidence>
<dbReference type="GO" id="GO:0005886">
    <property type="term" value="C:plasma membrane"/>
    <property type="evidence" value="ECO:0007669"/>
    <property type="project" value="UniProtKB-SubCell"/>
</dbReference>
<feature type="transmembrane region" description="Helical" evidence="8">
    <location>
        <begin position="222"/>
        <end position="243"/>
    </location>
</feature>
<dbReference type="PANTHER" id="PTHR32196:SF21">
    <property type="entry name" value="ABC TRANSPORTER PERMEASE PROTEIN YPHD-RELATED"/>
    <property type="match status" value="1"/>
</dbReference>
<dbReference type="AlphaFoldDB" id="A0A7W4VXG5"/>
<evidence type="ECO:0000256" key="5">
    <source>
        <dbReference type="ARBA" id="ARBA00022692"/>
    </source>
</evidence>
<feature type="transmembrane region" description="Helical" evidence="8">
    <location>
        <begin position="30"/>
        <end position="52"/>
    </location>
</feature>
<keyword evidence="6 8" id="KW-1133">Transmembrane helix</keyword>
<dbReference type="InterPro" id="IPR001851">
    <property type="entry name" value="ABC_transp_permease"/>
</dbReference>
<dbReference type="Proteomes" id="UP000589626">
    <property type="component" value="Unassembled WGS sequence"/>
</dbReference>
<keyword evidence="3" id="KW-1003">Cell membrane</keyword>
<dbReference type="CDD" id="cd06579">
    <property type="entry name" value="TM_PBP1_transp_AraH_like"/>
    <property type="match status" value="1"/>
</dbReference>
<evidence type="ECO:0000256" key="4">
    <source>
        <dbReference type="ARBA" id="ARBA00022519"/>
    </source>
</evidence>
<dbReference type="Pfam" id="PF02653">
    <property type="entry name" value="BPD_transp_2"/>
    <property type="match status" value="1"/>
</dbReference>
<accession>A0A7W4VXG5</accession>
<evidence type="ECO:0000256" key="8">
    <source>
        <dbReference type="SAM" id="Phobius"/>
    </source>
</evidence>
<proteinExistence type="predicted"/>
<organism evidence="9 10">
    <name type="scientific">Nocardioides soli</name>
    <dbReference type="NCBI Taxonomy" id="1036020"/>
    <lineage>
        <taxon>Bacteria</taxon>
        <taxon>Bacillati</taxon>
        <taxon>Actinomycetota</taxon>
        <taxon>Actinomycetes</taxon>
        <taxon>Propionibacteriales</taxon>
        <taxon>Nocardioidaceae</taxon>
        <taxon>Nocardioides</taxon>
    </lineage>
</organism>
<keyword evidence="5 8" id="KW-0812">Transmembrane</keyword>
<evidence type="ECO:0000256" key="2">
    <source>
        <dbReference type="ARBA" id="ARBA00022448"/>
    </source>
</evidence>
<reference evidence="9 10" key="1">
    <citation type="submission" date="2020-08" db="EMBL/GenBank/DDBJ databases">
        <title>Sequencing the genomes of 1000 actinobacteria strains.</title>
        <authorList>
            <person name="Klenk H.-P."/>
        </authorList>
    </citation>
    <scope>NUCLEOTIDE SEQUENCE [LARGE SCALE GENOMIC DNA]</scope>
    <source>
        <strain evidence="9 10">DSM 105498</strain>
    </source>
</reference>
<evidence type="ECO:0000313" key="10">
    <source>
        <dbReference type="Proteomes" id="UP000589626"/>
    </source>
</evidence>
<comment type="caution">
    <text evidence="9">The sequence shown here is derived from an EMBL/GenBank/DDBJ whole genome shotgun (WGS) entry which is preliminary data.</text>
</comment>